<protein>
    <submittedName>
        <fullName evidence="3">Oxidoreductase</fullName>
    </submittedName>
</protein>
<accession>A0A918YWN5</accession>
<proteinExistence type="predicted"/>
<comment type="caution">
    <text evidence="3">The sequence shown here is derived from an EMBL/GenBank/DDBJ whole genome shotgun (WGS) entry which is preliminary data.</text>
</comment>
<feature type="transmembrane region" description="Helical" evidence="1">
    <location>
        <begin position="309"/>
        <end position="331"/>
    </location>
</feature>
<dbReference type="GO" id="GO:0044877">
    <property type="term" value="F:protein-containing complex binding"/>
    <property type="evidence" value="ECO:0007669"/>
    <property type="project" value="TreeGrafter"/>
</dbReference>
<dbReference type="Proteomes" id="UP000636453">
    <property type="component" value="Unassembled WGS sequence"/>
</dbReference>
<dbReference type="AlphaFoldDB" id="A0A918YWN5"/>
<dbReference type="InterPro" id="IPR036291">
    <property type="entry name" value="NAD(P)-bd_dom_sf"/>
</dbReference>
<organism evidence="3 4">
    <name type="scientific">Vulcaniibacterium thermophilum</name>
    <dbReference type="NCBI Taxonomy" id="1169913"/>
    <lineage>
        <taxon>Bacteria</taxon>
        <taxon>Pseudomonadati</taxon>
        <taxon>Pseudomonadota</taxon>
        <taxon>Gammaproteobacteria</taxon>
        <taxon>Lysobacterales</taxon>
        <taxon>Lysobacteraceae</taxon>
        <taxon>Vulcaniibacterium</taxon>
    </lineage>
</organism>
<name>A0A918YWN5_9GAMM</name>
<reference evidence="3" key="1">
    <citation type="journal article" date="2014" name="Int. J. Syst. Evol. Microbiol.">
        <title>Complete genome sequence of Corynebacterium casei LMG S-19264T (=DSM 44701T), isolated from a smear-ripened cheese.</title>
        <authorList>
            <consortium name="US DOE Joint Genome Institute (JGI-PGF)"/>
            <person name="Walter F."/>
            <person name="Albersmeier A."/>
            <person name="Kalinowski J."/>
            <person name="Ruckert C."/>
        </authorList>
    </citation>
    <scope>NUCLEOTIDE SEQUENCE</scope>
    <source>
        <strain evidence="3">KCTC 32020</strain>
    </source>
</reference>
<dbReference type="InterPro" id="IPR051207">
    <property type="entry name" value="ComplexI_NDUFA9_subunit"/>
</dbReference>
<feature type="domain" description="NAD-dependent epimerase/dehydratase" evidence="2">
    <location>
        <begin position="3"/>
        <end position="198"/>
    </location>
</feature>
<keyword evidence="4" id="KW-1185">Reference proteome</keyword>
<dbReference type="SUPFAM" id="SSF51735">
    <property type="entry name" value="NAD(P)-binding Rossmann-fold domains"/>
    <property type="match status" value="1"/>
</dbReference>
<keyword evidence="1" id="KW-1133">Transmembrane helix</keyword>
<keyword evidence="1" id="KW-0812">Transmembrane</keyword>
<dbReference type="RefSeq" id="WP_146472122.1">
    <property type="nucleotide sequence ID" value="NZ_BNCF01000002.1"/>
</dbReference>
<sequence>MRVMVVGATGLIGGALVDALRAAGHDVVVGVRRVDAARVRWPGLRVVGVDFARDQTPADWVGRLQGIDALVNVVGLIREHGASSFEAVHVRAPRALFEACAQAGVRRVVQFSALGADAGARTGYHRSKRAADEALRALPLAATVVQPSLVFAPHGASAQWFLMLASLPLIPLPAGAGRVQPVHLDDVCEAVVRLLERPTPPDTLAVVGPRALALDEYLGVLRQGLGLGRARFVRVARALARRAAALGSHLPGSLLDRDTLSMLERGNTADPAPLTALLHRAPRDPSAFVPASLAPALRDRARLRWLLPVLRLALAAVWIVTALVSVGLYPVEASYALLARTGIAGAAAPLALYGAAALDLLLGLATLLARRRRWVYAASMALILGYTAIITIALPEFWLHPYGPVLKNLPLLAALWLLWELDRPETR</sequence>
<evidence type="ECO:0000256" key="1">
    <source>
        <dbReference type="SAM" id="Phobius"/>
    </source>
</evidence>
<dbReference type="EMBL" id="BNCF01000002">
    <property type="protein sequence ID" value="GHE27147.1"/>
    <property type="molecule type" value="Genomic_DNA"/>
</dbReference>
<dbReference type="InterPro" id="IPR001509">
    <property type="entry name" value="Epimerase_deHydtase"/>
</dbReference>
<dbReference type="Gene3D" id="3.40.50.720">
    <property type="entry name" value="NAD(P)-binding Rossmann-like Domain"/>
    <property type="match status" value="1"/>
</dbReference>
<dbReference type="Pfam" id="PF13781">
    <property type="entry name" value="DoxX_3"/>
    <property type="match status" value="1"/>
</dbReference>
<feature type="transmembrane region" description="Helical" evidence="1">
    <location>
        <begin position="343"/>
        <end position="362"/>
    </location>
</feature>
<evidence type="ECO:0000313" key="3">
    <source>
        <dbReference type="EMBL" id="GHE27147.1"/>
    </source>
</evidence>
<keyword evidence="1" id="KW-0472">Membrane</keyword>
<reference evidence="3" key="2">
    <citation type="submission" date="2020-09" db="EMBL/GenBank/DDBJ databases">
        <authorList>
            <person name="Sun Q."/>
            <person name="Kim S."/>
        </authorList>
    </citation>
    <scope>NUCLEOTIDE SEQUENCE</scope>
    <source>
        <strain evidence="3">KCTC 32020</strain>
    </source>
</reference>
<evidence type="ECO:0000259" key="2">
    <source>
        <dbReference type="Pfam" id="PF01370"/>
    </source>
</evidence>
<dbReference type="PANTHER" id="PTHR12126:SF11">
    <property type="entry name" value="NADH DEHYDROGENASE [UBIQUINONE] 1 ALPHA SUBCOMPLEX SUBUNIT 9, MITOCHONDRIAL"/>
    <property type="match status" value="1"/>
</dbReference>
<dbReference type="InterPro" id="IPR025695">
    <property type="entry name" value="DoxX-like"/>
</dbReference>
<dbReference type="Pfam" id="PF01370">
    <property type="entry name" value="Epimerase"/>
    <property type="match status" value="1"/>
</dbReference>
<evidence type="ECO:0000313" key="4">
    <source>
        <dbReference type="Proteomes" id="UP000636453"/>
    </source>
</evidence>
<gene>
    <name evidence="3" type="ORF">GCM10007167_05550</name>
</gene>
<dbReference type="OrthoDB" id="9776313at2"/>
<dbReference type="PANTHER" id="PTHR12126">
    <property type="entry name" value="NADH-UBIQUINONE OXIDOREDUCTASE 39 KDA SUBUNIT-RELATED"/>
    <property type="match status" value="1"/>
</dbReference>
<feature type="transmembrane region" description="Helical" evidence="1">
    <location>
        <begin position="374"/>
        <end position="395"/>
    </location>
</feature>